<feature type="region of interest" description="Disordered" evidence="11">
    <location>
        <begin position="1"/>
        <end position="22"/>
    </location>
</feature>
<comment type="caution">
    <text evidence="13">The sequence shown here is derived from an EMBL/GenBank/DDBJ whole genome shotgun (WGS) entry which is preliminary data.</text>
</comment>
<evidence type="ECO:0000256" key="3">
    <source>
        <dbReference type="ARBA" id="ARBA00004496"/>
    </source>
</evidence>
<dbReference type="InterPro" id="IPR045132">
    <property type="entry name" value="UBE4"/>
</dbReference>
<dbReference type="InterPro" id="IPR032801">
    <property type="entry name" value="PXL2A/B/C"/>
</dbReference>
<dbReference type="GO" id="GO:0034450">
    <property type="term" value="F:ubiquitin-ubiquitin ligase activity"/>
    <property type="evidence" value="ECO:0007669"/>
    <property type="project" value="InterPro"/>
</dbReference>
<accession>A0A8S1HSI5</accession>
<evidence type="ECO:0000256" key="10">
    <source>
        <dbReference type="ARBA" id="ARBA00023242"/>
    </source>
</evidence>
<evidence type="ECO:0000256" key="4">
    <source>
        <dbReference type="ARBA" id="ARBA00004906"/>
    </source>
</evidence>
<feature type="domain" description="U-box" evidence="12">
    <location>
        <begin position="1319"/>
        <end position="1392"/>
    </location>
</feature>
<dbReference type="InterPro" id="IPR019474">
    <property type="entry name" value="Ub_conjug_fac_E4_core"/>
</dbReference>
<dbReference type="PANTHER" id="PTHR13931">
    <property type="entry name" value="UBIQUITINATION FACTOR E4"/>
    <property type="match status" value="1"/>
</dbReference>
<dbReference type="Pfam" id="PF04564">
    <property type="entry name" value="U-box"/>
    <property type="match status" value="1"/>
</dbReference>
<evidence type="ECO:0000256" key="7">
    <source>
        <dbReference type="ARBA" id="ARBA00022490"/>
    </source>
</evidence>
<reference evidence="13" key="1">
    <citation type="submission" date="2020-10" db="EMBL/GenBank/DDBJ databases">
        <authorList>
            <person name="Kikuchi T."/>
        </authorList>
    </citation>
    <scope>NUCLEOTIDE SEQUENCE</scope>
    <source>
        <strain evidence="13">NKZ352</strain>
    </source>
</reference>
<dbReference type="SUPFAM" id="SSF57850">
    <property type="entry name" value="RING/U-box"/>
    <property type="match status" value="1"/>
</dbReference>
<keyword evidence="7" id="KW-0963">Cytoplasm</keyword>
<dbReference type="InterPro" id="IPR013083">
    <property type="entry name" value="Znf_RING/FYVE/PHD"/>
</dbReference>
<evidence type="ECO:0000259" key="12">
    <source>
        <dbReference type="PROSITE" id="PS51698"/>
    </source>
</evidence>
<dbReference type="GO" id="GO:0000209">
    <property type="term" value="P:protein polyubiquitination"/>
    <property type="evidence" value="ECO:0007669"/>
    <property type="project" value="TreeGrafter"/>
</dbReference>
<dbReference type="GO" id="GO:0005737">
    <property type="term" value="C:cytoplasm"/>
    <property type="evidence" value="ECO:0007669"/>
    <property type="project" value="UniProtKB-SubCell"/>
</dbReference>
<dbReference type="GO" id="GO:0005634">
    <property type="term" value="C:nucleus"/>
    <property type="evidence" value="ECO:0007669"/>
    <property type="project" value="UniProtKB-SubCell"/>
</dbReference>
<evidence type="ECO:0000313" key="13">
    <source>
        <dbReference type="EMBL" id="CAD6198782.1"/>
    </source>
</evidence>
<dbReference type="OrthoDB" id="20295at2759"/>
<keyword evidence="9" id="KW-0833">Ubl conjugation pathway</keyword>
<feature type="region of interest" description="Disordered" evidence="11">
    <location>
        <begin position="339"/>
        <end position="358"/>
    </location>
</feature>
<dbReference type="Pfam" id="PF10408">
    <property type="entry name" value="Ufd2P_core"/>
    <property type="match status" value="1"/>
</dbReference>
<comment type="pathway">
    <text evidence="4">Protein modification; protein ubiquitination.</text>
</comment>
<comment type="similarity">
    <text evidence="5">Belongs to the ubiquitin conjugation factor E4 family.</text>
</comment>
<comment type="subcellular location">
    <subcellularLocation>
        <location evidence="3">Cytoplasm</location>
    </subcellularLocation>
    <subcellularLocation>
        <location evidence="2">Nucleus</location>
    </subcellularLocation>
</comment>
<dbReference type="PANTHER" id="PTHR13931:SF2">
    <property type="entry name" value="UBIQUITIN CONJUGATION FACTOR E4 B"/>
    <property type="match status" value="1"/>
</dbReference>
<sequence>MFKEYRMTEHQPTPEPHELHDGEVRKILLLPNNSSDKVHETVSEQLCSLNDFIQSKINEYREIVQQNSPAVFVVNYVQNRFIASEFCSEIAKVFGVVKCRTVDDLTSSLKDLKEDQELKPTVETLEETISQWNDFLKDIDDTLDATVGPCNNSARHEKECDVAELDLQSKTISYYVQGSPFDLVLIVVVRSFNKPEVNEHILCLYKSIDELRRHGCDVFLLTRGPPIGSRGGAYIKLIGVPFRKLYDNQEAEVELKTHRKSAVKLSSWEVLCKMVEMSAVQDVNTGTQPSDEPLSFISQKGGTLLVNKSGEVIYKHIEEDGSPSWPSVEEIILKVESSQKNKKGVSPSPTPKPTGNLAKVDSEISVGKEVLPEKSKPPLFLWMLPSSDNENGSALGSRKDSIVSMDTSELSSGKNLMGLDSLILRVFGISNIPDGGSGRESSVDTVLRVNNIDSSDPEEVNRSIIYEILFDFVSKTATSTNDQGQSFMSHEGLGKQLGYPEFDSITGSKGHNALQILIAMATRLNHETRKESKEEEVLLNVVRNAIFSNIISLLRGHYAPFVSGHEARLSLTCRIYEDLIAEWFLVGVVEHAINADSSDPDALKEVFVPILQQQHKSMLMQKFEMDKEDKLFLFRCLIRLLSVRVSDMRRPLCDLLVSELGFHWSPLTESPGREVALFSYLGPFFNYGIPADLTRNAATFFKCFGSEYPKKSEADMVFNGIRTRLHNIQDYLHTILHQLVLNGPTRKETLSWIENLLNSNKKRVQMRADFTKLAPNAFFYNLQCTLFALSNKITLDKVNPNYPFQSNSKVDISEVTRLKMDLQQAKEFSESLPAVEEEKFTTECFFMTAHGQHLVLQPMLEQARSLKNQMYEGRERLQRIEQEVRDLPNNAMAQANMQQLQNELNQRKKFQAKMVQMQMSYECLIKDSRFIECSMDFTAKQMALVFNVLCKESVTEITSSGGASLPAEAPRMFCAFPEFYIEDVLDLIVHAGKHAPEIVMSDRYEWPLQLLILLCSPHYFSNPYLAAKVVEVFSNLAPTFNNVSMLLWEQMIRTPICSQRLMPSLIKYYSDCENTDFYEKFKVRRNIQVCFDCLRQDGIYHRHLIDLARECGPEFIRFINMVINDATFLIDESLSGLKRIHDIEKLQERAEVWAALSDEERDQKQGAMDEAKRNVRSWLSYSIGTLSLLEFLTTDAPQPFETILGERLAAMLNHNIKQLCGKKCIELKVKDPVPRYQWDPRKFTAMLLSIYLNLASDKFAQFIAYDERSYTPEMMKEVLSCIRNHNLVVPSQYERFYSLSELVEKKYQSKAQMEMELDDAPEEFKDPVMDTIMEDPVLLPSGHVMDRKIIERHLLTTPNNPFNRAPLNVSDLVPQPELLQRIKDWIAAKKAAASSS</sequence>
<dbReference type="GO" id="GO:0006511">
    <property type="term" value="P:ubiquitin-dependent protein catabolic process"/>
    <property type="evidence" value="ECO:0007669"/>
    <property type="project" value="InterPro"/>
</dbReference>
<keyword evidence="14" id="KW-1185">Reference proteome</keyword>
<dbReference type="EC" id="2.3.2.27" evidence="6"/>
<dbReference type="SMART" id="SM00504">
    <property type="entry name" value="Ubox"/>
    <property type="match status" value="1"/>
</dbReference>
<dbReference type="GO" id="GO:0036503">
    <property type="term" value="P:ERAD pathway"/>
    <property type="evidence" value="ECO:0007669"/>
    <property type="project" value="InterPro"/>
</dbReference>
<gene>
    <name evidence="13" type="ORF">CAUJ_LOCUS14688</name>
</gene>
<dbReference type="Pfam" id="PF13911">
    <property type="entry name" value="AhpC-TSA_2"/>
    <property type="match status" value="1"/>
</dbReference>
<evidence type="ECO:0000256" key="6">
    <source>
        <dbReference type="ARBA" id="ARBA00012483"/>
    </source>
</evidence>
<dbReference type="CDD" id="cd16658">
    <property type="entry name" value="RING-Ubox_UBE4B"/>
    <property type="match status" value="1"/>
</dbReference>
<dbReference type="GO" id="GO:0000151">
    <property type="term" value="C:ubiquitin ligase complex"/>
    <property type="evidence" value="ECO:0007669"/>
    <property type="project" value="InterPro"/>
</dbReference>
<evidence type="ECO:0000256" key="11">
    <source>
        <dbReference type="SAM" id="MobiDB-lite"/>
    </source>
</evidence>
<keyword evidence="8" id="KW-0808">Transferase</keyword>
<evidence type="ECO:0000256" key="1">
    <source>
        <dbReference type="ARBA" id="ARBA00000900"/>
    </source>
</evidence>
<organism evidence="13 14">
    <name type="scientific">Caenorhabditis auriculariae</name>
    <dbReference type="NCBI Taxonomy" id="2777116"/>
    <lineage>
        <taxon>Eukaryota</taxon>
        <taxon>Metazoa</taxon>
        <taxon>Ecdysozoa</taxon>
        <taxon>Nematoda</taxon>
        <taxon>Chromadorea</taxon>
        <taxon>Rhabditida</taxon>
        <taxon>Rhabditina</taxon>
        <taxon>Rhabditomorpha</taxon>
        <taxon>Rhabditoidea</taxon>
        <taxon>Rhabditidae</taxon>
        <taxon>Peloderinae</taxon>
        <taxon>Caenorhabditis</taxon>
    </lineage>
</organism>
<dbReference type="InterPro" id="IPR003613">
    <property type="entry name" value="Ubox_domain"/>
</dbReference>
<evidence type="ECO:0000256" key="2">
    <source>
        <dbReference type="ARBA" id="ARBA00004123"/>
    </source>
</evidence>
<evidence type="ECO:0000313" key="14">
    <source>
        <dbReference type="Proteomes" id="UP000835052"/>
    </source>
</evidence>
<evidence type="ECO:0000256" key="5">
    <source>
        <dbReference type="ARBA" id="ARBA00007434"/>
    </source>
</evidence>
<dbReference type="PROSITE" id="PS51698">
    <property type="entry name" value="U_BOX"/>
    <property type="match status" value="1"/>
</dbReference>
<comment type="catalytic activity">
    <reaction evidence="1">
        <text>S-ubiquitinyl-[E2 ubiquitin-conjugating enzyme]-L-cysteine + [acceptor protein]-L-lysine = [E2 ubiquitin-conjugating enzyme]-L-cysteine + N(6)-ubiquitinyl-[acceptor protein]-L-lysine.</text>
        <dbReference type="EC" id="2.3.2.27"/>
    </reaction>
</comment>
<dbReference type="EMBL" id="CAJGYM010000138">
    <property type="protein sequence ID" value="CAD6198782.1"/>
    <property type="molecule type" value="Genomic_DNA"/>
</dbReference>
<name>A0A8S1HSI5_9PELO</name>
<proteinExistence type="inferred from homology"/>
<evidence type="ECO:0000256" key="8">
    <source>
        <dbReference type="ARBA" id="ARBA00022679"/>
    </source>
</evidence>
<dbReference type="Gene3D" id="3.30.40.10">
    <property type="entry name" value="Zinc/RING finger domain, C3HC4 (zinc finger)"/>
    <property type="match status" value="1"/>
</dbReference>
<dbReference type="Proteomes" id="UP000835052">
    <property type="component" value="Unassembled WGS sequence"/>
</dbReference>
<dbReference type="FunFam" id="3.30.40.10:FF:000055">
    <property type="entry name" value="Ubiquitin conjugation factor e4 a"/>
    <property type="match status" value="1"/>
</dbReference>
<protein>
    <recommendedName>
        <fullName evidence="6">RING-type E3 ubiquitin transferase</fullName>
        <ecNumber evidence="6">2.3.2.27</ecNumber>
    </recommendedName>
</protein>
<evidence type="ECO:0000256" key="9">
    <source>
        <dbReference type="ARBA" id="ARBA00022786"/>
    </source>
</evidence>
<keyword evidence="10" id="KW-0539">Nucleus</keyword>